<keyword evidence="3" id="KW-1185">Reference proteome</keyword>
<evidence type="ECO:0000256" key="1">
    <source>
        <dbReference type="SAM" id="SignalP"/>
    </source>
</evidence>
<protein>
    <recommendedName>
        <fullName evidence="4">Htaa protein</fullName>
    </recommendedName>
</protein>
<proteinExistence type="predicted"/>
<dbReference type="PROSITE" id="PS51318">
    <property type="entry name" value="TAT"/>
    <property type="match status" value="1"/>
</dbReference>
<name>A0ABN2XZQ4_9ACTN</name>
<evidence type="ECO:0008006" key="4">
    <source>
        <dbReference type="Google" id="ProtNLM"/>
    </source>
</evidence>
<evidence type="ECO:0000313" key="3">
    <source>
        <dbReference type="Proteomes" id="UP001500575"/>
    </source>
</evidence>
<feature type="chain" id="PRO_5046686775" description="Htaa protein" evidence="1">
    <location>
        <begin position="33"/>
        <end position="458"/>
    </location>
</feature>
<gene>
    <name evidence="2" type="ORF">GCM10009843_13230</name>
</gene>
<dbReference type="EMBL" id="BAAAQQ010000004">
    <property type="protein sequence ID" value="GAA2120048.1"/>
    <property type="molecule type" value="Genomic_DNA"/>
</dbReference>
<feature type="signal peptide" evidence="1">
    <location>
        <begin position="1"/>
        <end position="32"/>
    </location>
</feature>
<dbReference type="InterPro" id="IPR006311">
    <property type="entry name" value="TAT_signal"/>
</dbReference>
<sequence length="458" mass="48080">MNHLPLPRRTVVRAAAWSLPVVSVAAAAPAYAGSPMRQLVPYGSVSAERNDDGTWSLRLSGVSFWVTGGDIAAGDLRLEVSFEPSTGFEDEKSLVAENTTAGTPFGAGGLWSTSQGVLLQCMSAAKIDAESSLTLSDGVWARTEKTDDVQRGRFVMRVSADGFAPVHFFSDVVPSAVPTLHFDPGASSINFLGTGALTFSGATVTATSGDVAAGALTMTVTYQPDPGFEDQISLRALQNPSGPSGWDFPYTGGEIEESLAYTLASGLTDGASLRIENGEYFDAAEWEDVQRGRFVITLEAPGFVPAVHTSASTVGAQELLYDPQGTAVTHGPDAAAPWELDLRGNAIVGGGARALAGTLRVMVTFEAADGTRMDMSILPKQADYFTGYENNSGPEVDTVATWTSTVDNGPGEVIPVLSPYGVYVTGNESHLAQEGEFVVTLEADGFPNAEARFPTPGF</sequence>
<reference evidence="2 3" key="1">
    <citation type="journal article" date="2019" name="Int. J. Syst. Evol. Microbiol.">
        <title>The Global Catalogue of Microorganisms (GCM) 10K type strain sequencing project: providing services to taxonomists for standard genome sequencing and annotation.</title>
        <authorList>
            <consortium name="The Broad Institute Genomics Platform"/>
            <consortium name="The Broad Institute Genome Sequencing Center for Infectious Disease"/>
            <person name="Wu L."/>
            <person name="Ma J."/>
        </authorList>
    </citation>
    <scope>NUCLEOTIDE SEQUENCE [LARGE SCALE GENOMIC DNA]</scope>
    <source>
        <strain evidence="2 3">JCM 16021</strain>
    </source>
</reference>
<dbReference type="RefSeq" id="WP_344302883.1">
    <property type="nucleotide sequence ID" value="NZ_BAAAQQ010000004.1"/>
</dbReference>
<organism evidence="2 3">
    <name type="scientific">Nocardioides bigeumensis</name>
    <dbReference type="NCBI Taxonomy" id="433657"/>
    <lineage>
        <taxon>Bacteria</taxon>
        <taxon>Bacillati</taxon>
        <taxon>Actinomycetota</taxon>
        <taxon>Actinomycetes</taxon>
        <taxon>Propionibacteriales</taxon>
        <taxon>Nocardioidaceae</taxon>
        <taxon>Nocardioides</taxon>
    </lineage>
</organism>
<comment type="caution">
    <text evidence="2">The sequence shown here is derived from an EMBL/GenBank/DDBJ whole genome shotgun (WGS) entry which is preliminary data.</text>
</comment>
<dbReference type="Proteomes" id="UP001500575">
    <property type="component" value="Unassembled WGS sequence"/>
</dbReference>
<evidence type="ECO:0000313" key="2">
    <source>
        <dbReference type="EMBL" id="GAA2120048.1"/>
    </source>
</evidence>
<accession>A0ABN2XZQ4</accession>
<keyword evidence="1" id="KW-0732">Signal</keyword>